<dbReference type="GeneID" id="78087207"/>
<dbReference type="EMBL" id="ADCP02000002">
    <property type="protein sequence ID" value="EFV45576.1"/>
    <property type="molecule type" value="Genomic_DNA"/>
</dbReference>
<dbReference type="InterPro" id="IPR006056">
    <property type="entry name" value="RidA"/>
</dbReference>
<dbReference type="Pfam" id="PF01042">
    <property type="entry name" value="Ribonuc_L-PSP"/>
    <property type="match status" value="1"/>
</dbReference>
<sequence length="124" mass="12741">MKAILSTADAPAAIGPYSQAVRSGEALYCSGQLGIDPATGKLPEGVAAQTEQSLKNIRALLAAAGAGIENVVKTTVFITNMADFPLVNAEYSKVFAENPPARSCVAVKELPLGGLVEIEVLAVV</sequence>
<dbReference type="AlphaFoldDB" id="E5Y344"/>
<reference evidence="2 3" key="2">
    <citation type="submission" date="2013-04" db="EMBL/GenBank/DDBJ databases">
        <title>The Genome Sequence of Bilophila wadsworthia 3_1_6.</title>
        <authorList>
            <consortium name="The Broad Institute Genomics Platform"/>
            <person name="Earl A."/>
            <person name="Ward D."/>
            <person name="Feldgarden M."/>
            <person name="Gevers D."/>
            <person name="Sibley C."/>
            <person name="Strauss J."/>
            <person name="Allen-Vercoe E."/>
            <person name="Walker B."/>
            <person name="Young S."/>
            <person name="Zeng Q."/>
            <person name="Gargeya S."/>
            <person name="Fitzgerald M."/>
            <person name="Haas B."/>
            <person name="Abouelleil A."/>
            <person name="Allen A.W."/>
            <person name="Alvarado L."/>
            <person name="Arachchi H.M."/>
            <person name="Berlin A.M."/>
            <person name="Chapman S.B."/>
            <person name="Gainer-Dewar J."/>
            <person name="Goldberg J."/>
            <person name="Griggs A."/>
            <person name="Gujja S."/>
            <person name="Hansen M."/>
            <person name="Howarth C."/>
            <person name="Imamovic A."/>
            <person name="Ireland A."/>
            <person name="Larimer J."/>
            <person name="McCowan C."/>
            <person name="Murphy C."/>
            <person name="Pearson M."/>
            <person name="Poon T.W."/>
            <person name="Priest M."/>
            <person name="Roberts A."/>
            <person name="Saif S."/>
            <person name="Shea T."/>
            <person name="Sisk P."/>
            <person name="Sykes S."/>
            <person name="Wortman J."/>
            <person name="Nusbaum C."/>
            <person name="Birren B."/>
        </authorList>
    </citation>
    <scope>NUCLEOTIDE SEQUENCE [LARGE SCALE GENOMIC DNA]</scope>
    <source>
        <strain evidence="2 3">3_1_6</strain>
    </source>
</reference>
<name>E5Y344_BILW3</name>
<dbReference type="NCBIfam" id="TIGR00004">
    <property type="entry name" value="Rid family detoxifying hydrolase"/>
    <property type="match status" value="1"/>
</dbReference>
<dbReference type="PANTHER" id="PTHR11803">
    <property type="entry name" value="2-IMINOBUTANOATE/2-IMINOPROPANOATE DEAMINASE RIDA"/>
    <property type="match status" value="1"/>
</dbReference>
<dbReference type="PROSITE" id="PS01094">
    <property type="entry name" value="UPF0076"/>
    <property type="match status" value="1"/>
</dbReference>
<reference evidence="2 3" key="1">
    <citation type="submission" date="2010-10" db="EMBL/GenBank/DDBJ databases">
        <authorList>
            <consortium name="The Broad Institute Genome Sequencing Platform"/>
            <person name="Ward D."/>
            <person name="Earl A."/>
            <person name="Feldgarden M."/>
            <person name="Young S.K."/>
            <person name="Gargeya S."/>
            <person name="Zeng Q."/>
            <person name="Alvarado L."/>
            <person name="Berlin A."/>
            <person name="Bochicchio J."/>
            <person name="Chapman S.B."/>
            <person name="Chen Z."/>
            <person name="Freedman E."/>
            <person name="Gellesch M."/>
            <person name="Goldberg J."/>
            <person name="Griggs A."/>
            <person name="Gujja S."/>
            <person name="Heilman E."/>
            <person name="Heiman D."/>
            <person name="Howarth C."/>
            <person name="Mehta T."/>
            <person name="Neiman D."/>
            <person name="Pearson M."/>
            <person name="Roberts A."/>
            <person name="Saif S."/>
            <person name="Shea T."/>
            <person name="Shenoy N."/>
            <person name="Sisk P."/>
            <person name="Stolte C."/>
            <person name="Sykes S."/>
            <person name="White J."/>
            <person name="Yandava C."/>
            <person name="Allen-Vercoe E."/>
            <person name="Sibley C."/>
            <person name="Ambrose C.E."/>
            <person name="Strauss J."/>
            <person name="Daigneault M."/>
            <person name="Haas B."/>
            <person name="Nusbaum C."/>
            <person name="Birren B."/>
        </authorList>
    </citation>
    <scope>NUCLEOTIDE SEQUENCE [LARGE SCALE GENOMIC DNA]</scope>
    <source>
        <strain evidence="2 3">3_1_6</strain>
    </source>
</reference>
<dbReference type="PANTHER" id="PTHR11803:SF39">
    <property type="entry name" value="2-IMINOBUTANOATE_2-IMINOPROPANOATE DEAMINASE"/>
    <property type="match status" value="1"/>
</dbReference>
<evidence type="ECO:0000313" key="2">
    <source>
        <dbReference type="EMBL" id="EFV45576.1"/>
    </source>
</evidence>
<dbReference type="InterPro" id="IPR019897">
    <property type="entry name" value="RidA_CS"/>
</dbReference>
<keyword evidence="3" id="KW-1185">Reference proteome</keyword>
<dbReference type="SUPFAM" id="SSF55298">
    <property type="entry name" value="YjgF-like"/>
    <property type="match status" value="1"/>
</dbReference>
<dbReference type="GO" id="GO:0005829">
    <property type="term" value="C:cytosol"/>
    <property type="evidence" value="ECO:0007669"/>
    <property type="project" value="TreeGrafter"/>
</dbReference>
<dbReference type="OrthoDB" id="9808943at2"/>
<proteinExistence type="inferred from homology"/>
<gene>
    <name evidence="2" type="ORF">HMPREF0179_00605</name>
</gene>
<organism evidence="2 3">
    <name type="scientific">Bilophila wadsworthia (strain 3_1_6)</name>
    <dbReference type="NCBI Taxonomy" id="563192"/>
    <lineage>
        <taxon>Bacteria</taxon>
        <taxon>Pseudomonadati</taxon>
        <taxon>Thermodesulfobacteriota</taxon>
        <taxon>Desulfovibrionia</taxon>
        <taxon>Desulfovibrionales</taxon>
        <taxon>Desulfovibrionaceae</taxon>
        <taxon>Bilophila</taxon>
    </lineage>
</organism>
<protein>
    <submittedName>
        <fullName evidence="2">TdcF protein</fullName>
    </submittedName>
</protein>
<comment type="caution">
    <text evidence="2">The sequence shown here is derived from an EMBL/GenBank/DDBJ whole genome shotgun (WGS) entry which is preliminary data.</text>
</comment>
<dbReference type="eggNOG" id="COG0251">
    <property type="taxonomic scope" value="Bacteria"/>
</dbReference>
<dbReference type="Gene3D" id="3.30.1330.40">
    <property type="entry name" value="RutC-like"/>
    <property type="match status" value="1"/>
</dbReference>
<dbReference type="CDD" id="cd00448">
    <property type="entry name" value="YjgF_YER057c_UK114_family"/>
    <property type="match status" value="1"/>
</dbReference>
<dbReference type="InterPro" id="IPR006175">
    <property type="entry name" value="YjgF/YER057c/UK114"/>
</dbReference>
<dbReference type="GO" id="GO:0019239">
    <property type="term" value="F:deaminase activity"/>
    <property type="evidence" value="ECO:0007669"/>
    <property type="project" value="TreeGrafter"/>
</dbReference>
<accession>E5Y344</accession>
<comment type="similarity">
    <text evidence="1">Belongs to the RutC family.</text>
</comment>
<dbReference type="HOGENOM" id="CLU_100715_7_0_7"/>
<dbReference type="Proteomes" id="UP000006034">
    <property type="component" value="Unassembled WGS sequence"/>
</dbReference>
<evidence type="ECO:0000256" key="1">
    <source>
        <dbReference type="ARBA" id="ARBA00010552"/>
    </source>
</evidence>
<evidence type="ECO:0000313" key="3">
    <source>
        <dbReference type="Proteomes" id="UP000006034"/>
    </source>
</evidence>
<dbReference type="FunFam" id="3.30.1330.40:FF:000001">
    <property type="entry name" value="L-PSP family endoribonuclease"/>
    <property type="match status" value="1"/>
</dbReference>
<dbReference type="RefSeq" id="WP_005024832.1">
    <property type="nucleotide sequence ID" value="NZ_KE150239.1"/>
</dbReference>
<dbReference type="InterPro" id="IPR035959">
    <property type="entry name" value="RutC-like_sf"/>
</dbReference>
<dbReference type="STRING" id="563192.HMPREF0179_00605"/>